<name>A0ABS6SN28_9SPHN</name>
<dbReference type="Proteomes" id="UP000699975">
    <property type="component" value="Unassembled WGS sequence"/>
</dbReference>
<protein>
    <submittedName>
        <fullName evidence="2">GPW/gp25 family protein</fullName>
    </submittedName>
</protein>
<comment type="caution">
    <text evidence="2">The sequence shown here is derived from an EMBL/GenBank/DDBJ whole genome shotgun (WGS) entry which is preliminary data.</text>
</comment>
<reference evidence="2 3" key="1">
    <citation type="submission" date="2021-04" db="EMBL/GenBank/DDBJ databases">
        <authorList>
            <person name="Pira H."/>
            <person name="Risdian C."/>
            <person name="Wink J."/>
        </authorList>
    </citation>
    <scope>NUCLEOTIDE SEQUENCE [LARGE SCALE GENOMIC DNA]</scope>
    <source>
        <strain evidence="2 3">WH131</strain>
    </source>
</reference>
<dbReference type="EMBL" id="JAGSPB010000002">
    <property type="protein sequence ID" value="MBV7266241.1"/>
    <property type="molecule type" value="Genomic_DNA"/>
</dbReference>
<feature type="domain" description="IraD/Gp25-like" evidence="1">
    <location>
        <begin position="35"/>
        <end position="124"/>
    </location>
</feature>
<evidence type="ECO:0000259" key="1">
    <source>
        <dbReference type="Pfam" id="PF04965"/>
    </source>
</evidence>
<accession>A0ABS6SN28</accession>
<dbReference type="RefSeq" id="WP_218316863.1">
    <property type="nucleotide sequence ID" value="NZ_JAGSPB010000002.1"/>
</dbReference>
<sequence length="139" mass="15437">MRPTNDFRAPGAFLGKGLAFPLTISPQGRLTSAAGEAKVEQSIWFLLSTALGERVMRPAVGCAAHNELFKPGSEATIVRIVDQVRRCLTEQEPRIDVLGVNAELSGEDDNLLMIRIDYRLRVNNAMMNMVYPFFIREGV</sequence>
<evidence type="ECO:0000313" key="3">
    <source>
        <dbReference type="Proteomes" id="UP000699975"/>
    </source>
</evidence>
<keyword evidence="3" id="KW-1185">Reference proteome</keyword>
<dbReference type="InterPro" id="IPR007048">
    <property type="entry name" value="IraD/Gp25-like"/>
</dbReference>
<dbReference type="Pfam" id="PF04965">
    <property type="entry name" value="GPW_gp25"/>
    <property type="match status" value="1"/>
</dbReference>
<organism evidence="2 3">
    <name type="scientific">Erythrobacter ani</name>
    <dbReference type="NCBI Taxonomy" id="2827235"/>
    <lineage>
        <taxon>Bacteria</taxon>
        <taxon>Pseudomonadati</taxon>
        <taxon>Pseudomonadota</taxon>
        <taxon>Alphaproteobacteria</taxon>
        <taxon>Sphingomonadales</taxon>
        <taxon>Erythrobacteraceae</taxon>
        <taxon>Erythrobacter/Porphyrobacter group</taxon>
        <taxon>Erythrobacter</taxon>
    </lineage>
</organism>
<evidence type="ECO:0000313" key="2">
    <source>
        <dbReference type="EMBL" id="MBV7266241.1"/>
    </source>
</evidence>
<gene>
    <name evidence="2" type="ORF">KCG45_08630</name>
</gene>
<proteinExistence type="predicted"/>